<dbReference type="EMBL" id="OIVN01002053">
    <property type="protein sequence ID" value="SPD00161.1"/>
    <property type="molecule type" value="Genomic_DNA"/>
</dbReference>
<proteinExistence type="predicted"/>
<sequence length="124" mass="14575">MFNSCMPLNLLPFLEIFRSLSRSNSCEEREQNDEEDDDFSDIEKGKLQHYDKKDKCSIKHRNARMAHLLGGWFFCTRLATVKKRRTVGLACSSGMATGLMGGFRKIIWLCRKKHNSRRDKWRED</sequence>
<name>A0A2N9FTA9_FAGSY</name>
<protein>
    <submittedName>
        <fullName evidence="1">Uncharacterized protein</fullName>
    </submittedName>
</protein>
<evidence type="ECO:0000313" key="2">
    <source>
        <dbReference type="EMBL" id="SPD00161.1"/>
    </source>
</evidence>
<accession>A0A2N9FTA9</accession>
<gene>
    <name evidence="1" type="ORF">FSB_LOCUS18071</name>
    <name evidence="2" type="ORF">FSB_LOCUS28043</name>
</gene>
<reference evidence="1" key="1">
    <citation type="submission" date="2018-02" db="EMBL/GenBank/DDBJ databases">
        <authorList>
            <person name="Cohen D.B."/>
            <person name="Kent A.D."/>
        </authorList>
    </citation>
    <scope>NUCLEOTIDE SEQUENCE</scope>
</reference>
<dbReference type="EMBL" id="OIVN01001125">
    <property type="protein sequence ID" value="SPC90189.1"/>
    <property type="molecule type" value="Genomic_DNA"/>
</dbReference>
<evidence type="ECO:0000313" key="1">
    <source>
        <dbReference type="EMBL" id="SPC90189.1"/>
    </source>
</evidence>
<dbReference type="AlphaFoldDB" id="A0A2N9FTA9"/>
<organism evidence="1">
    <name type="scientific">Fagus sylvatica</name>
    <name type="common">Beechnut</name>
    <dbReference type="NCBI Taxonomy" id="28930"/>
    <lineage>
        <taxon>Eukaryota</taxon>
        <taxon>Viridiplantae</taxon>
        <taxon>Streptophyta</taxon>
        <taxon>Embryophyta</taxon>
        <taxon>Tracheophyta</taxon>
        <taxon>Spermatophyta</taxon>
        <taxon>Magnoliopsida</taxon>
        <taxon>eudicotyledons</taxon>
        <taxon>Gunneridae</taxon>
        <taxon>Pentapetalae</taxon>
        <taxon>rosids</taxon>
        <taxon>fabids</taxon>
        <taxon>Fagales</taxon>
        <taxon>Fagaceae</taxon>
        <taxon>Fagus</taxon>
    </lineage>
</organism>